<dbReference type="GeneTree" id="ENSGT01120000271815"/>
<name>A0A7N9CKB8_MACFA</name>
<evidence type="ECO:0000313" key="2">
    <source>
        <dbReference type="Proteomes" id="UP000233100"/>
    </source>
</evidence>
<protein>
    <submittedName>
        <fullName evidence="1">Uncharacterized protein</fullName>
    </submittedName>
</protein>
<evidence type="ECO:0000313" key="1">
    <source>
        <dbReference type="Ensembl" id="ENSMFAP00000051447.1"/>
    </source>
</evidence>
<dbReference type="PANTHER" id="PTHR12138">
    <property type="entry name" value="PRIMATE-EXPANDED PROTEIN FAMILY"/>
    <property type="match status" value="1"/>
</dbReference>
<dbReference type="Proteomes" id="UP000233100">
    <property type="component" value="Chromosome 3"/>
</dbReference>
<dbReference type="Ensembl" id="ENSMFAT00000074478.1">
    <property type="protein sequence ID" value="ENSMFAP00000051447.1"/>
    <property type="gene ID" value="ENSMFAG00000058832.1"/>
</dbReference>
<dbReference type="PANTHER" id="PTHR12138:SF162">
    <property type="entry name" value="CHROMOSOME UNDETERMINED SCAFFOLD_275, WHOLE GENOME SHOTGUN SEQUENCE"/>
    <property type="match status" value="1"/>
</dbReference>
<accession>A0A7N9CKB8</accession>
<proteinExistence type="predicted"/>
<dbReference type="PRINTS" id="PR02045">
    <property type="entry name" value="F138DOMAIN"/>
</dbReference>
<dbReference type="AlphaFoldDB" id="A0A7N9CKB8"/>
<reference evidence="1" key="3">
    <citation type="submission" date="2025-09" db="UniProtKB">
        <authorList>
            <consortium name="Ensembl"/>
        </authorList>
    </citation>
    <scope>IDENTIFICATION</scope>
</reference>
<reference evidence="1 2" key="1">
    <citation type="submission" date="2013-03" db="EMBL/GenBank/DDBJ databases">
        <authorList>
            <person name="Warren W."/>
            <person name="Wilson R.K."/>
        </authorList>
    </citation>
    <scope>NUCLEOTIDE SEQUENCE</scope>
</reference>
<organism evidence="1 2">
    <name type="scientific">Macaca fascicularis</name>
    <name type="common">Crab-eating macaque</name>
    <name type="synonym">Cynomolgus monkey</name>
    <dbReference type="NCBI Taxonomy" id="9541"/>
    <lineage>
        <taxon>Eukaryota</taxon>
        <taxon>Metazoa</taxon>
        <taxon>Chordata</taxon>
        <taxon>Craniata</taxon>
        <taxon>Vertebrata</taxon>
        <taxon>Euteleostomi</taxon>
        <taxon>Mammalia</taxon>
        <taxon>Eutheria</taxon>
        <taxon>Euarchontoglires</taxon>
        <taxon>Primates</taxon>
        <taxon>Haplorrhini</taxon>
        <taxon>Catarrhini</taxon>
        <taxon>Cercopithecidae</taxon>
        <taxon>Cercopithecinae</taxon>
        <taxon>Macaca</taxon>
    </lineage>
</organism>
<sequence length="101" mass="10774">MIIAHCNLQLLGSSNPPVSASWVARTTGAPYHTWLIVFHFFIDTGSSYVVKAGLKLLGSSNPPASASGSAGITGMSHHAQPGLVFRKQNELCNSLRRQQPS</sequence>
<reference evidence="1" key="2">
    <citation type="submission" date="2025-08" db="UniProtKB">
        <authorList>
            <consortium name="Ensembl"/>
        </authorList>
    </citation>
    <scope>IDENTIFICATION</scope>
</reference>
<keyword evidence="2" id="KW-1185">Reference proteome</keyword>